<dbReference type="AlphaFoldDB" id="A0AAU9F419"/>
<evidence type="ECO:0000256" key="9">
    <source>
        <dbReference type="PROSITE-ProRule" id="PRU10134"/>
    </source>
</evidence>
<dbReference type="HAMAP" id="MF_00011">
    <property type="entry name" value="Adenylosucc_synth"/>
    <property type="match status" value="1"/>
</dbReference>
<dbReference type="PANTHER" id="PTHR11846">
    <property type="entry name" value="ADENYLOSUCCINATE SYNTHETASE"/>
    <property type="match status" value="1"/>
</dbReference>
<feature type="binding site" evidence="8">
    <location>
        <position position="306"/>
    </location>
    <ligand>
        <name>GTP</name>
        <dbReference type="ChEBI" id="CHEBI:37565"/>
    </ligand>
</feature>
<feature type="active site" evidence="9">
    <location>
        <position position="141"/>
    </location>
</feature>
<keyword evidence="6 8" id="KW-0460">Magnesium</keyword>
<dbReference type="EMBL" id="AP028679">
    <property type="protein sequence ID" value="BEQ15627.1"/>
    <property type="molecule type" value="Genomic_DNA"/>
</dbReference>
<dbReference type="InterPro" id="IPR001114">
    <property type="entry name" value="Adenylosuccinate_synthetase"/>
</dbReference>
<feature type="binding site" evidence="8">
    <location>
        <begin position="40"/>
        <end position="42"/>
    </location>
    <ligand>
        <name>GTP</name>
        <dbReference type="ChEBI" id="CHEBI:37565"/>
    </ligand>
</feature>
<dbReference type="SUPFAM" id="SSF52540">
    <property type="entry name" value="P-loop containing nucleoside triphosphate hydrolases"/>
    <property type="match status" value="1"/>
</dbReference>
<feature type="binding site" evidence="8">
    <location>
        <position position="13"/>
    </location>
    <ligand>
        <name>Mg(2+)</name>
        <dbReference type="ChEBI" id="CHEBI:18420"/>
    </ligand>
</feature>
<dbReference type="InterPro" id="IPR042110">
    <property type="entry name" value="Adenylosuccinate_synth_dom2"/>
</dbReference>
<evidence type="ECO:0000256" key="4">
    <source>
        <dbReference type="ARBA" id="ARBA00022741"/>
    </source>
</evidence>
<feature type="binding site" description="in other chain" evidence="8">
    <location>
        <begin position="13"/>
        <end position="16"/>
    </location>
    <ligand>
        <name>IMP</name>
        <dbReference type="ChEBI" id="CHEBI:58053"/>
        <note>ligand shared between dimeric partners</note>
    </ligand>
</feature>
<dbReference type="FunFam" id="1.10.300.10:FF:000001">
    <property type="entry name" value="Adenylosuccinate synthetase"/>
    <property type="match status" value="1"/>
</dbReference>
<dbReference type="RefSeq" id="WP_338600288.1">
    <property type="nucleotide sequence ID" value="NZ_AP028679.1"/>
</dbReference>
<feature type="active site" description="Proton acceptor" evidence="8">
    <location>
        <position position="13"/>
    </location>
</feature>
<sequence length="431" mass="46207">MACLVVIGTQWGDEGKGKLVDLLAEGAQAVARFQGGNNAGHTLVVDGDKFIFHLIPSGVLHEDKTCYIGNGVVVDPEVLLSEMERLEARGVKVGPQKLRISERAQVIMPYHQALDMAREKAKGKEAIGTTGRGIGPCYEDKVSRVGVRMIDLLETDTLAAKVEENCAAKNYVLTGYLNSAGLPAEPIIAQYLEFGRRLAPFIGDVAVELNDVLTSGGNVLMEGAQGTHLDIDHGTYPYVTSSNPVAGSACTGAGVGVTRLNQVWGVVKAYTTRVGGGPFLTELTDDTGQWLQKTGDEYGATTGRPRRCGWLDGVVVRHSVRLSGITGLCVTKLDVLTGLDTIKFCVGYRTAEGQEIQRVPASLKQLGGCTPVYEELPGWSEDITGCRAWDELPTNCRAYLERLSEFVGAPLAIVSVGPGREETIALMDPWA</sequence>
<comment type="catalytic activity">
    <reaction evidence="8 10">
        <text>IMP + L-aspartate + GTP = N(6)-(1,2-dicarboxyethyl)-AMP + GDP + phosphate + 2 H(+)</text>
        <dbReference type="Rhea" id="RHEA:15753"/>
        <dbReference type="ChEBI" id="CHEBI:15378"/>
        <dbReference type="ChEBI" id="CHEBI:29991"/>
        <dbReference type="ChEBI" id="CHEBI:37565"/>
        <dbReference type="ChEBI" id="CHEBI:43474"/>
        <dbReference type="ChEBI" id="CHEBI:57567"/>
        <dbReference type="ChEBI" id="CHEBI:58053"/>
        <dbReference type="ChEBI" id="CHEBI:58189"/>
        <dbReference type="EC" id="6.3.4.4"/>
    </reaction>
</comment>
<dbReference type="SMART" id="SM00788">
    <property type="entry name" value="Adenylsucc_synt"/>
    <property type="match status" value="1"/>
</dbReference>
<evidence type="ECO:0000256" key="7">
    <source>
        <dbReference type="ARBA" id="ARBA00023134"/>
    </source>
</evidence>
<comment type="subunit">
    <text evidence="1 8">Homodimer.</text>
</comment>
<comment type="subcellular location">
    <subcellularLocation>
        <location evidence="8">Cytoplasm</location>
    </subcellularLocation>
</comment>
<dbReference type="Pfam" id="PF00709">
    <property type="entry name" value="Adenylsucc_synt"/>
    <property type="match status" value="1"/>
</dbReference>
<feature type="binding site" description="in other chain" evidence="8">
    <location>
        <position position="240"/>
    </location>
    <ligand>
        <name>IMP</name>
        <dbReference type="ChEBI" id="CHEBI:58053"/>
        <note>ligand shared between dimeric partners</note>
    </ligand>
</feature>
<dbReference type="GO" id="GO:0004019">
    <property type="term" value="F:adenylosuccinate synthase activity"/>
    <property type="evidence" value="ECO:0007669"/>
    <property type="project" value="UniProtKB-UniRule"/>
</dbReference>
<dbReference type="Proteomes" id="UP001366166">
    <property type="component" value="Chromosome"/>
</dbReference>
<dbReference type="KEGG" id="dmp:FAK_26930"/>
<dbReference type="GO" id="GO:0000287">
    <property type="term" value="F:magnesium ion binding"/>
    <property type="evidence" value="ECO:0007669"/>
    <property type="project" value="UniProtKB-UniRule"/>
</dbReference>
<feature type="binding site" evidence="8">
    <location>
        <begin position="300"/>
        <end position="306"/>
    </location>
    <ligand>
        <name>substrate</name>
    </ligand>
</feature>
<dbReference type="Gene3D" id="1.10.300.10">
    <property type="entry name" value="Adenylosuccinate Synthetase, subunit A, domain 2"/>
    <property type="match status" value="1"/>
</dbReference>
<evidence type="ECO:0000256" key="10">
    <source>
        <dbReference type="RuleBase" id="RU000520"/>
    </source>
</evidence>
<name>A0AAU9F419_9BACT</name>
<dbReference type="GO" id="GO:0005737">
    <property type="term" value="C:cytoplasm"/>
    <property type="evidence" value="ECO:0007669"/>
    <property type="project" value="UniProtKB-SubCell"/>
</dbReference>
<dbReference type="InterPro" id="IPR027417">
    <property type="entry name" value="P-loop_NTPase"/>
</dbReference>
<dbReference type="InterPro" id="IPR018220">
    <property type="entry name" value="Adenylosuccin_syn_GTP-bd"/>
</dbReference>
<dbReference type="CDD" id="cd03108">
    <property type="entry name" value="AdSS"/>
    <property type="match status" value="1"/>
</dbReference>
<organism evidence="11 12">
    <name type="scientific">Desulfoferula mesophila</name>
    <dbReference type="NCBI Taxonomy" id="3058419"/>
    <lineage>
        <taxon>Bacteria</taxon>
        <taxon>Pseudomonadati</taxon>
        <taxon>Thermodesulfobacteriota</taxon>
        <taxon>Desulfarculia</taxon>
        <taxon>Desulfarculales</taxon>
        <taxon>Desulfarculaceae</taxon>
        <taxon>Desulfoferula</taxon>
    </lineage>
</organism>
<evidence type="ECO:0000256" key="8">
    <source>
        <dbReference type="HAMAP-Rule" id="MF_00011"/>
    </source>
</evidence>
<comment type="pathway">
    <text evidence="8 10">Purine metabolism; AMP biosynthesis via de novo pathway; AMP from IMP: step 1/2.</text>
</comment>
<feature type="binding site" description="in other chain" evidence="8">
    <location>
        <position position="225"/>
    </location>
    <ligand>
        <name>IMP</name>
        <dbReference type="ChEBI" id="CHEBI:58053"/>
        <note>ligand shared between dimeric partners</note>
    </ligand>
</feature>
<dbReference type="InterPro" id="IPR042109">
    <property type="entry name" value="Adenylosuccinate_synth_dom1"/>
</dbReference>
<feature type="binding site" evidence="8">
    <location>
        <position position="144"/>
    </location>
    <ligand>
        <name>IMP</name>
        <dbReference type="ChEBI" id="CHEBI:58053"/>
        <note>ligand shared between dimeric partners</note>
    </ligand>
</feature>
<dbReference type="EC" id="6.3.4.4" evidence="8 10"/>
<dbReference type="NCBIfam" id="NF002223">
    <property type="entry name" value="PRK01117.1"/>
    <property type="match status" value="1"/>
</dbReference>
<dbReference type="GO" id="GO:0044208">
    <property type="term" value="P:'de novo' AMP biosynthetic process"/>
    <property type="evidence" value="ECO:0007669"/>
    <property type="project" value="UniProtKB-UniRule"/>
</dbReference>
<dbReference type="InterPro" id="IPR042111">
    <property type="entry name" value="Adenylosuccinate_synth_dom3"/>
</dbReference>
<dbReference type="PROSITE" id="PS00513">
    <property type="entry name" value="ADENYLOSUCCIN_SYN_2"/>
    <property type="match status" value="1"/>
</dbReference>
<dbReference type="Gene3D" id="3.90.170.10">
    <property type="entry name" value="Adenylosuccinate Synthetase, subunit A, domain 3"/>
    <property type="match status" value="1"/>
</dbReference>
<feature type="binding site" evidence="8">
    <location>
        <begin position="12"/>
        <end position="18"/>
    </location>
    <ligand>
        <name>GTP</name>
        <dbReference type="ChEBI" id="CHEBI:37565"/>
    </ligand>
</feature>
<protein>
    <recommendedName>
        <fullName evidence="8 10">Adenylosuccinate synthetase</fullName>
        <shortName evidence="8">AMPSase</shortName>
        <shortName evidence="8">AdSS</shortName>
        <ecNumber evidence="8 10">6.3.4.4</ecNumber>
    </recommendedName>
    <alternativeName>
        <fullName evidence="8">IMP--aspartate ligase</fullName>
    </alternativeName>
</protein>
<reference evidence="12" key="1">
    <citation type="journal article" date="2023" name="Arch. Microbiol.">
        <title>Desulfoferula mesophilus gen. nov. sp. nov., a mesophilic sulfate-reducing bacterium isolated from a brackish lake sediment.</title>
        <authorList>
            <person name="Watanabe T."/>
            <person name="Yabe T."/>
            <person name="Tsuji J.M."/>
            <person name="Fukui M."/>
        </authorList>
    </citation>
    <scope>NUCLEOTIDE SEQUENCE [LARGE SCALE GENOMIC DNA]</scope>
    <source>
        <strain evidence="12">12FAK</strain>
    </source>
</reference>
<feature type="binding site" description="in other chain" evidence="8">
    <location>
        <position position="130"/>
    </location>
    <ligand>
        <name>IMP</name>
        <dbReference type="ChEBI" id="CHEBI:58053"/>
        <note>ligand shared between dimeric partners</note>
    </ligand>
</feature>
<feature type="binding site" description="in other chain" evidence="8">
    <location>
        <position position="304"/>
    </location>
    <ligand>
        <name>IMP</name>
        <dbReference type="ChEBI" id="CHEBI:58053"/>
        <note>ligand shared between dimeric partners</note>
    </ligand>
</feature>
<feature type="binding site" evidence="8">
    <location>
        <position position="40"/>
    </location>
    <ligand>
        <name>Mg(2+)</name>
        <dbReference type="ChEBI" id="CHEBI:18420"/>
    </ligand>
</feature>
<comment type="similarity">
    <text evidence="8 10">Belongs to the adenylosuccinate synthetase family.</text>
</comment>
<feature type="active site" description="Proton donor" evidence="8">
    <location>
        <position position="41"/>
    </location>
</feature>
<dbReference type="PROSITE" id="PS01266">
    <property type="entry name" value="ADENYLOSUCCIN_SYN_1"/>
    <property type="match status" value="1"/>
</dbReference>
<dbReference type="PANTHER" id="PTHR11846:SF0">
    <property type="entry name" value="ADENYLOSUCCINATE SYNTHETASE"/>
    <property type="match status" value="1"/>
</dbReference>
<evidence type="ECO:0000256" key="1">
    <source>
        <dbReference type="ARBA" id="ARBA00011738"/>
    </source>
</evidence>
<evidence type="ECO:0000256" key="3">
    <source>
        <dbReference type="ARBA" id="ARBA00022723"/>
    </source>
</evidence>
<evidence type="ECO:0000313" key="12">
    <source>
        <dbReference type="Proteomes" id="UP001366166"/>
    </source>
</evidence>
<keyword evidence="7 8" id="KW-0342">GTP-binding</keyword>
<feature type="binding site" evidence="8">
    <location>
        <begin position="332"/>
        <end position="334"/>
    </location>
    <ligand>
        <name>GTP</name>
        <dbReference type="ChEBI" id="CHEBI:37565"/>
    </ligand>
</feature>
<dbReference type="FunFam" id="3.90.170.10:FF:000001">
    <property type="entry name" value="Adenylosuccinate synthetase"/>
    <property type="match status" value="1"/>
</dbReference>
<feature type="binding site" evidence="8">
    <location>
        <begin position="415"/>
        <end position="417"/>
    </location>
    <ligand>
        <name>GTP</name>
        <dbReference type="ChEBI" id="CHEBI:37565"/>
    </ligand>
</feature>
<keyword evidence="4 8" id="KW-0547">Nucleotide-binding</keyword>
<evidence type="ECO:0000256" key="5">
    <source>
        <dbReference type="ARBA" id="ARBA00022755"/>
    </source>
</evidence>
<dbReference type="GO" id="GO:0005525">
    <property type="term" value="F:GTP binding"/>
    <property type="evidence" value="ECO:0007669"/>
    <property type="project" value="UniProtKB-UniRule"/>
</dbReference>
<comment type="cofactor">
    <cofactor evidence="8">
        <name>Mg(2+)</name>
        <dbReference type="ChEBI" id="CHEBI:18420"/>
    </cofactor>
    <text evidence="8">Binds 1 Mg(2+) ion per subunit.</text>
</comment>
<dbReference type="GO" id="GO:0046040">
    <property type="term" value="P:IMP metabolic process"/>
    <property type="evidence" value="ECO:0007669"/>
    <property type="project" value="TreeGrafter"/>
</dbReference>
<feature type="binding site" description="in other chain" evidence="8">
    <location>
        <begin position="38"/>
        <end position="41"/>
    </location>
    <ligand>
        <name>IMP</name>
        <dbReference type="ChEBI" id="CHEBI:58053"/>
        <note>ligand shared between dimeric partners</note>
    </ligand>
</feature>
<keyword evidence="2 8" id="KW-0436">Ligase</keyword>
<evidence type="ECO:0000256" key="2">
    <source>
        <dbReference type="ARBA" id="ARBA00022598"/>
    </source>
</evidence>
<keyword evidence="8" id="KW-0963">Cytoplasm</keyword>
<comment type="function">
    <text evidence="8">Plays an important role in the de novo pathway of purine nucleotide biosynthesis. Catalyzes the first committed step in the biosynthesis of AMP from IMP.</text>
</comment>
<dbReference type="Gene3D" id="3.40.440.10">
    <property type="entry name" value="Adenylosuccinate Synthetase, subunit A, domain 1"/>
    <property type="match status" value="1"/>
</dbReference>
<gene>
    <name evidence="8 11" type="primary">purA</name>
    <name evidence="11" type="ORF">FAK_26930</name>
</gene>
<dbReference type="NCBIfam" id="TIGR00184">
    <property type="entry name" value="purA"/>
    <property type="match status" value="1"/>
</dbReference>
<keyword evidence="5 8" id="KW-0658">Purine biosynthesis</keyword>
<proteinExistence type="inferred from homology"/>
<evidence type="ECO:0000256" key="6">
    <source>
        <dbReference type="ARBA" id="ARBA00022842"/>
    </source>
</evidence>
<keyword evidence="3 8" id="KW-0479">Metal-binding</keyword>
<keyword evidence="12" id="KW-1185">Reference proteome</keyword>
<accession>A0AAU9F419</accession>
<dbReference type="InterPro" id="IPR033128">
    <property type="entry name" value="Adenylosuccin_syn_Lys_AS"/>
</dbReference>
<evidence type="ECO:0000313" key="11">
    <source>
        <dbReference type="EMBL" id="BEQ15627.1"/>
    </source>
</evidence>